<keyword evidence="1" id="KW-0472">Membrane</keyword>
<evidence type="ECO:0000313" key="4">
    <source>
        <dbReference type="Proteomes" id="UP001176960"/>
    </source>
</evidence>
<feature type="transmembrane region" description="Helical" evidence="1">
    <location>
        <begin position="141"/>
        <end position="161"/>
    </location>
</feature>
<dbReference type="PANTHER" id="PTHR19353:SF73">
    <property type="entry name" value="FATTY ACID DESATURASE"/>
    <property type="match status" value="1"/>
</dbReference>
<keyword evidence="1" id="KW-0812">Transmembrane</keyword>
<dbReference type="GO" id="GO:0016020">
    <property type="term" value="C:membrane"/>
    <property type="evidence" value="ECO:0007669"/>
    <property type="project" value="TreeGrafter"/>
</dbReference>
<dbReference type="InterPro" id="IPR005804">
    <property type="entry name" value="FA_desaturase_dom"/>
</dbReference>
<dbReference type="PANTHER" id="PTHR19353">
    <property type="entry name" value="FATTY ACID DESATURASE 2"/>
    <property type="match status" value="1"/>
</dbReference>
<sequence>MQHDCGHGSLFKKQWLNDLTGRICSLLTLTPYDHWRRHHALHHGSWNNMGTRGRISDMYSDCITTSEYKKMKSLRKIFYRISINPILTILIMPPFIFFIVYRIAFDTPRSWIRERMGVYLTNLCLFLTYSALIWFMGWKTVALVSFLVIYPAAVSGVWLFIVQHKFEGVHRAEHAQWNNLEASGTGCSFLRLPRVLRWFSGDIGAHHVHHAAPGIPNYRLVDCHNAHPVFQKVKILNFRDGMREAQSNVIWDEESRTMIELRQVC</sequence>
<proteinExistence type="predicted"/>
<feature type="domain" description="Fatty acid desaturase" evidence="2">
    <location>
        <begin position="1"/>
        <end position="227"/>
    </location>
</feature>
<keyword evidence="4" id="KW-1185">Reference proteome</keyword>
<reference evidence="3" key="1">
    <citation type="submission" date="2023-03" db="EMBL/GenBank/DDBJ databases">
        <authorList>
            <person name="Cleenwerck I."/>
        </authorList>
    </citation>
    <scope>NUCLEOTIDE SEQUENCE</scope>
    <source>
        <strain evidence="3">LMG 32879</strain>
    </source>
</reference>
<feature type="transmembrane region" description="Helical" evidence="1">
    <location>
        <begin position="116"/>
        <end position="135"/>
    </location>
</feature>
<evidence type="ECO:0000256" key="1">
    <source>
        <dbReference type="SAM" id="Phobius"/>
    </source>
</evidence>
<dbReference type="GO" id="GO:0006629">
    <property type="term" value="P:lipid metabolic process"/>
    <property type="evidence" value="ECO:0007669"/>
    <property type="project" value="InterPro"/>
</dbReference>
<dbReference type="Pfam" id="PF00487">
    <property type="entry name" value="FA_desaturase"/>
    <property type="match status" value="1"/>
</dbReference>
<evidence type="ECO:0000259" key="2">
    <source>
        <dbReference type="Pfam" id="PF00487"/>
    </source>
</evidence>
<comment type="caution">
    <text evidence="3">The sequence shown here is derived from an EMBL/GenBank/DDBJ whole genome shotgun (WGS) entry which is preliminary data.</text>
</comment>
<dbReference type="InterPro" id="IPR012171">
    <property type="entry name" value="Fatty_acid_desaturase"/>
</dbReference>
<name>A0AA35XVX8_9PROT</name>
<dbReference type="Proteomes" id="UP001176960">
    <property type="component" value="Unassembled WGS sequence"/>
</dbReference>
<dbReference type="EMBL" id="CATKSH010000004">
    <property type="protein sequence ID" value="CAI9120215.1"/>
    <property type="molecule type" value="Genomic_DNA"/>
</dbReference>
<dbReference type="EC" id="1.14.19.-" evidence="3"/>
<evidence type="ECO:0000313" key="3">
    <source>
        <dbReference type="EMBL" id="CAI9120215.1"/>
    </source>
</evidence>
<organism evidence="3 4">
    <name type="scientific">Brytella acorum</name>
    <dbReference type="NCBI Taxonomy" id="2959299"/>
    <lineage>
        <taxon>Bacteria</taxon>
        <taxon>Pseudomonadati</taxon>
        <taxon>Pseudomonadota</taxon>
        <taxon>Alphaproteobacteria</taxon>
        <taxon>Acetobacterales</taxon>
        <taxon>Acetobacteraceae</taxon>
        <taxon>Brytella</taxon>
    </lineage>
</organism>
<protein>
    <submittedName>
        <fullName evidence="3">Fatty acid desaturase</fullName>
        <ecNumber evidence="3">1.14.19.-</ecNumber>
    </submittedName>
</protein>
<keyword evidence="3" id="KW-0560">Oxidoreductase</keyword>
<dbReference type="RefSeq" id="WP_289843495.1">
    <property type="nucleotide sequence ID" value="NZ_CATKSH010000004.1"/>
</dbReference>
<gene>
    <name evidence="3" type="ORF">LMG32879_001045</name>
</gene>
<dbReference type="AlphaFoldDB" id="A0AA35XVX8"/>
<accession>A0AA35XVX8</accession>
<dbReference type="GO" id="GO:0016717">
    <property type="term" value="F:oxidoreductase activity, acting on paired donors, with oxidation of a pair of donors resulting in the reduction of molecular oxygen to two molecules of water"/>
    <property type="evidence" value="ECO:0007669"/>
    <property type="project" value="TreeGrafter"/>
</dbReference>
<feature type="transmembrane region" description="Helical" evidence="1">
    <location>
        <begin position="77"/>
        <end position="104"/>
    </location>
</feature>
<keyword evidence="1" id="KW-1133">Transmembrane helix</keyword>